<evidence type="ECO:0000313" key="3">
    <source>
        <dbReference type="EMBL" id="GGN07424.1"/>
    </source>
</evidence>
<feature type="transmembrane region" description="Helical" evidence="2">
    <location>
        <begin position="73"/>
        <end position="91"/>
    </location>
</feature>
<proteinExistence type="predicted"/>
<dbReference type="EMBL" id="BMOQ01000001">
    <property type="protein sequence ID" value="GGN07424.1"/>
    <property type="molecule type" value="Genomic_DNA"/>
</dbReference>
<dbReference type="Proteomes" id="UP000608850">
    <property type="component" value="Unassembled WGS sequence"/>
</dbReference>
<feature type="transmembrane region" description="Helical" evidence="2">
    <location>
        <begin position="132"/>
        <end position="152"/>
    </location>
</feature>
<feature type="region of interest" description="Disordered" evidence="1">
    <location>
        <begin position="1"/>
        <end position="35"/>
    </location>
</feature>
<dbReference type="RefSeq" id="WP_188876749.1">
    <property type="nucleotide sequence ID" value="NZ_BMOQ01000001.1"/>
</dbReference>
<feature type="compositionally biased region" description="Basic and acidic residues" evidence="1">
    <location>
        <begin position="25"/>
        <end position="35"/>
    </location>
</feature>
<evidence type="ECO:0000256" key="2">
    <source>
        <dbReference type="SAM" id="Phobius"/>
    </source>
</evidence>
<protein>
    <submittedName>
        <fullName evidence="3">Uncharacterized protein</fullName>
    </submittedName>
</protein>
<keyword evidence="2" id="KW-0472">Membrane</keyword>
<feature type="transmembrane region" description="Helical" evidence="2">
    <location>
        <begin position="98"/>
        <end position="120"/>
    </location>
</feature>
<gene>
    <name evidence="3" type="ORF">GCM10009021_03230</name>
</gene>
<feature type="compositionally biased region" description="Low complexity" evidence="1">
    <location>
        <begin position="13"/>
        <end position="24"/>
    </location>
</feature>
<evidence type="ECO:0000313" key="4">
    <source>
        <dbReference type="Proteomes" id="UP000608850"/>
    </source>
</evidence>
<feature type="transmembrane region" description="Helical" evidence="2">
    <location>
        <begin position="50"/>
        <end position="67"/>
    </location>
</feature>
<organism evidence="3 4">
    <name type="scientific">Halarchaeum nitratireducens</name>
    <dbReference type="NCBI Taxonomy" id="489913"/>
    <lineage>
        <taxon>Archaea</taxon>
        <taxon>Methanobacteriati</taxon>
        <taxon>Methanobacteriota</taxon>
        <taxon>Stenosarchaea group</taxon>
        <taxon>Halobacteria</taxon>
        <taxon>Halobacteriales</taxon>
        <taxon>Halobacteriaceae</taxon>
    </lineage>
</organism>
<evidence type="ECO:0000256" key="1">
    <source>
        <dbReference type="SAM" id="MobiDB-lite"/>
    </source>
</evidence>
<keyword evidence="4" id="KW-1185">Reference proteome</keyword>
<name>A0A830G814_9EURY</name>
<keyword evidence="2" id="KW-0812">Transmembrane</keyword>
<accession>A0A830G814</accession>
<sequence length="164" mass="16816">MSRDDPLGDLDGADGASARGSANASRDRRRDERPGGLRARARTFFSPRRFLLALVLAAAGLFVGGLVPLVGSLTRFVGLAAATFALGVASARRCYVEVALAGALAAVGSVLLGLLTSAFLPITVDFLARSGVAFALAVAGIGALAGLLGYYFGRDLRAGFTRSL</sequence>
<reference evidence="3 4" key="1">
    <citation type="journal article" date="2019" name="Int. J. Syst. Evol. Microbiol.">
        <title>The Global Catalogue of Microorganisms (GCM) 10K type strain sequencing project: providing services to taxonomists for standard genome sequencing and annotation.</title>
        <authorList>
            <consortium name="The Broad Institute Genomics Platform"/>
            <consortium name="The Broad Institute Genome Sequencing Center for Infectious Disease"/>
            <person name="Wu L."/>
            <person name="Ma J."/>
        </authorList>
    </citation>
    <scope>NUCLEOTIDE SEQUENCE [LARGE SCALE GENOMIC DNA]</scope>
    <source>
        <strain evidence="3 4">JCM 16331</strain>
    </source>
</reference>
<comment type="caution">
    <text evidence="3">The sequence shown here is derived from an EMBL/GenBank/DDBJ whole genome shotgun (WGS) entry which is preliminary data.</text>
</comment>
<keyword evidence="2" id="KW-1133">Transmembrane helix</keyword>
<dbReference type="AlphaFoldDB" id="A0A830G814"/>